<dbReference type="Pfam" id="PF00535">
    <property type="entry name" value="Glycos_transf_2"/>
    <property type="match status" value="1"/>
</dbReference>
<dbReference type="CDD" id="cd00761">
    <property type="entry name" value="Glyco_tranf_GTA_type"/>
    <property type="match status" value="1"/>
</dbReference>
<feature type="domain" description="Glycosyltransferase 2-like" evidence="1">
    <location>
        <begin position="35"/>
        <end position="200"/>
    </location>
</feature>
<evidence type="ECO:0000313" key="3">
    <source>
        <dbReference type="Proteomes" id="UP000315677"/>
    </source>
</evidence>
<dbReference type="InterPro" id="IPR029044">
    <property type="entry name" value="Nucleotide-diphossugar_trans"/>
</dbReference>
<dbReference type="PANTHER" id="PTHR22916">
    <property type="entry name" value="GLYCOSYLTRANSFERASE"/>
    <property type="match status" value="1"/>
</dbReference>
<dbReference type="InterPro" id="IPR001173">
    <property type="entry name" value="Glyco_trans_2-like"/>
</dbReference>
<dbReference type="OrthoDB" id="3177103at2"/>
<dbReference type="GO" id="GO:0016740">
    <property type="term" value="F:transferase activity"/>
    <property type="evidence" value="ECO:0007669"/>
    <property type="project" value="UniProtKB-KW"/>
</dbReference>
<dbReference type="SUPFAM" id="SSF53448">
    <property type="entry name" value="Nucleotide-diphospho-sugar transferases"/>
    <property type="match status" value="1"/>
</dbReference>
<name>A0A543D3N0_9PSEU</name>
<sequence length="308" mass="34706">MRAGHRARRSPVRVAVGDLRRQRYRPCVLPIPSVSVCLPVYDGEQFLAETIRSVLDQTYRDFELVVLDNASTDQSGNIARSFGDPRIRIERNRETLPQAENWNRVVELARGPLVKVVCADDLLHPRCLELQVAPMDADPGLAVVAARRHMIDEQSRIIVPRRGLSGLVGVRTGVEVARRVVRNGSNPIGESNNVLFRRDDFFTVGGWKTDRPYIMDLDLWLRLLQLGDFLGLPETLAAFRIARDSVSSHNEEKIYEQQRMLIEELGDSPYFQVRGLDLALGRMLAPAGRARRRALYTISKVASRGEAA</sequence>
<gene>
    <name evidence="2" type="ORF">FB558_6969</name>
</gene>
<dbReference type="Gene3D" id="3.90.550.10">
    <property type="entry name" value="Spore Coat Polysaccharide Biosynthesis Protein SpsA, Chain A"/>
    <property type="match status" value="1"/>
</dbReference>
<dbReference type="AlphaFoldDB" id="A0A543D3N0"/>
<dbReference type="EMBL" id="VFPA01000005">
    <property type="protein sequence ID" value="TQM03944.1"/>
    <property type="molecule type" value="Genomic_DNA"/>
</dbReference>
<accession>A0A543D3N0</accession>
<dbReference type="Proteomes" id="UP000315677">
    <property type="component" value="Unassembled WGS sequence"/>
</dbReference>
<evidence type="ECO:0000313" key="2">
    <source>
        <dbReference type="EMBL" id="TQM03944.1"/>
    </source>
</evidence>
<protein>
    <submittedName>
        <fullName evidence="2">GT2 family glycosyltransferase</fullName>
    </submittedName>
</protein>
<dbReference type="PANTHER" id="PTHR22916:SF56">
    <property type="entry name" value="GLYCOSYL TRANSFERASE"/>
    <property type="match status" value="1"/>
</dbReference>
<organism evidence="2 3">
    <name type="scientific">Pseudonocardia kunmingensis</name>
    <dbReference type="NCBI Taxonomy" id="630975"/>
    <lineage>
        <taxon>Bacteria</taxon>
        <taxon>Bacillati</taxon>
        <taxon>Actinomycetota</taxon>
        <taxon>Actinomycetes</taxon>
        <taxon>Pseudonocardiales</taxon>
        <taxon>Pseudonocardiaceae</taxon>
        <taxon>Pseudonocardia</taxon>
    </lineage>
</organism>
<keyword evidence="2" id="KW-0808">Transferase</keyword>
<comment type="caution">
    <text evidence="2">The sequence shown here is derived from an EMBL/GenBank/DDBJ whole genome shotgun (WGS) entry which is preliminary data.</text>
</comment>
<evidence type="ECO:0000259" key="1">
    <source>
        <dbReference type="Pfam" id="PF00535"/>
    </source>
</evidence>
<reference evidence="2 3" key="1">
    <citation type="submission" date="2019-06" db="EMBL/GenBank/DDBJ databases">
        <title>Sequencing the genomes of 1000 actinobacteria strains.</title>
        <authorList>
            <person name="Klenk H.-P."/>
        </authorList>
    </citation>
    <scope>NUCLEOTIDE SEQUENCE [LARGE SCALE GENOMIC DNA]</scope>
    <source>
        <strain evidence="2 3">DSM 45301</strain>
    </source>
</reference>
<proteinExistence type="predicted"/>
<keyword evidence="3" id="KW-1185">Reference proteome</keyword>